<name>G0S6J8_CHATD</name>
<dbReference type="eggNOG" id="ENOG502S0DI">
    <property type="taxonomic scope" value="Eukaryota"/>
</dbReference>
<dbReference type="STRING" id="759272.G0S6J8"/>
<proteinExistence type="predicted"/>
<protein>
    <submittedName>
        <fullName evidence="2">Uncharacterized protein</fullName>
    </submittedName>
</protein>
<gene>
    <name evidence="2" type="ORF">CTHT_0026470</name>
</gene>
<keyword evidence="3" id="KW-1185">Reference proteome</keyword>
<dbReference type="GeneID" id="18256685"/>
<accession>G0S6J8</accession>
<feature type="compositionally biased region" description="Basic and acidic residues" evidence="1">
    <location>
        <begin position="306"/>
        <end position="353"/>
    </location>
</feature>
<sequence length="471" mass="52581">MLDENLPTFRLKPSSDSPLSSLYYFTYNGSDPEPEYLLRRADPAQPEARNKYAIALCDPLNADVVYGEVLVEPMWAQPALSTADQRAQTQAGVAVPATTAAMIPNSFTIQLYNPDHTVTIKMVPGTWNKNDSWEFEIPVQSFPVPTASQLDREQQNNGPTASDLTPRIMFRWKRDGRLSRDMTCYMSGRRVGSRRNKEPDITIALFKASRESKLTIYEPNLNRVEVEDRKGLEIVLLLCSEVIKDLWLVPKSNPFNLHGDGPPAPSAARRKVSTGAAMFGAASNIPSSSTPGIDAETRELQAMLEQEEREREKAEREREKRERAEQELIKKMLEEEEKERRRREAEIEKETERLRKKYGVEGQQLPSERGERSSVSASSTLSPTVPTPPPRPVSAGPYGRPSQGQGSQGPEPSSSHHGSRLLNVPLFGPASRVPQPVVVQQPQSQANGGQRARGKSEDGGKKIHKKKSSFW</sequence>
<dbReference type="RefSeq" id="XP_006693105.1">
    <property type="nucleotide sequence ID" value="XM_006693042.1"/>
</dbReference>
<evidence type="ECO:0000313" key="2">
    <source>
        <dbReference type="EMBL" id="EGS20809.1"/>
    </source>
</evidence>
<reference evidence="2 3" key="1">
    <citation type="journal article" date="2011" name="Cell">
        <title>Insight into structure and assembly of the nuclear pore complex by utilizing the genome of a eukaryotic thermophile.</title>
        <authorList>
            <person name="Amlacher S."/>
            <person name="Sarges P."/>
            <person name="Flemming D."/>
            <person name="van Noort V."/>
            <person name="Kunze R."/>
            <person name="Devos D.P."/>
            <person name="Arumugam M."/>
            <person name="Bork P."/>
            <person name="Hurt E."/>
        </authorList>
    </citation>
    <scope>NUCLEOTIDE SEQUENCE [LARGE SCALE GENOMIC DNA]</scope>
    <source>
        <strain evidence="3">DSM 1495 / CBS 144.50 / IMI 039719</strain>
    </source>
</reference>
<feature type="compositionally biased region" description="Low complexity" evidence="1">
    <location>
        <begin position="433"/>
        <end position="443"/>
    </location>
</feature>
<dbReference type="KEGG" id="cthr:CTHT_0026470"/>
<dbReference type="AlphaFoldDB" id="G0S6J8"/>
<dbReference type="Proteomes" id="UP000008066">
    <property type="component" value="Unassembled WGS sequence"/>
</dbReference>
<dbReference type="EMBL" id="GL988041">
    <property type="protein sequence ID" value="EGS20809.1"/>
    <property type="molecule type" value="Genomic_DNA"/>
</dbReference>
<evidence type="ECO:0000313" key="3">
    <source>
        <dbReference type="Proteomes" id="UP000008066"/>
    </source>
</evidence>
<feature type="compositionally biased region" description="Low complexity" evidence="1">
    <location>
        <begin position="393"/>
        <end position="416"/>
    </location>
</feature>
<feature type="compositionally biased region" description="Low complexity" evidence="1">
    <location>
        <begin position="373"/>
        <end position="384"/>
    </location>
</feature>
<feature type="region of interest" description="Disordered" evidence="1">
    <location>
        <begin position="304"/>
        <end position="471"/>
    </location>
</feature>
<feature type="compositionally biased region" description="Basic residues" evidence="1">
    <location>
        <begin position="462"/>
        <end position="471"/>
    </location>
</feature>
<dbReference type="HOGENOM" id="CLU_028621_0_0_1"/>
<dbReference type="OrthoDB" id="3357341at2759"/>
<organism evidence="3">
    <name type="scientific">Chaetomium thermophilum (strain DSM 1495 / CBS 144.50 / IMI 039719)</name>
    <name type="common">Thermochaetoides thermophila</name>
    <dbReference type="NCBI Taxonomy" id="759272"/>
    <lineage>
        <taxon>Eukaryota</taxon>
        <taxon>Fungi</taxon>
        <taxon>Dikarya</taxon>
        <taxon>Ascomycota</taxon>
        <taxon>Pezizomycotina</taxon>
        <taxon>Sordariomycetes</taxon>
        <taxon>Sordariomycetidae</taxon>
        <taxon>Sordariales</taxon>
        <taxon>Chaetomiaceae</taxon>
        <taxon>Thermochaetoides</taxon>
    </lineage>
</organism>
<evidence type="ECO:0000256" key="1">
    <source>
        <dbReference type="SAM" id="MobiDB-lite"/>
    </source>
</evidence>
<dbReference type="OMA" id="KVVFRWK"/>